<keyword evidence="3" id="KW-1185">Reference proteome</keyword>
<reference evidence="2 3" key="1">
    <citation type="submission" date="2024-04" db="EMBL/GenBank/DDBJ databases">
        <authorList>
            <person name="Waldvogel A.-M."/>
            <person name="Schoenle A."/>
        </authorList>
    </citation>
    <scope>NUCLEOTIDE SEQUENCE [LARGE SCALE GENOMIC DNA]</scope>
</reference>
<evidence type="ECO:0000313" key="3">
    <source>
        <dbReference type="Proteomes" id="UP001497482"/>
    </source>
</evidence>
<protein>
    <submittedName>
        <fullName evidence="2">Uncharacterized protein</fullName>
    </submittedName>
</protein>
<dbReference type="AlphaFoldDB" id="A0AAV2LA96"/>
<accession>A0AAV2LA96</accession>
<feature type="region of interest" description="Disordered" evidence="1">
    <location>
        <begin position="157"/>
        <end position="188"/>
    </location>
</feature>
<dbReference type="EMBL" id="OZ035843">
    <property type="protein sequence ID" value="CAL1597528.1"/>
    <property type="molecule type" value="Genomic_DNA"/>
</dbReference>
<organism evidence="2 3">
    <name type="scientific">Knipowitschia caucasica</name>
    <name type="common">Caucasian dwarf goby</name>
    <name type="synonym">Pomatoschistus caucasicus</name>
    <dbReference type="NCBI Taxonomy" id="637954"/>
    <lineage>
        <taxon>Eukaryota</taxon>
        <taxon>Metazoa</taxon>
        <taxon>Chordata</taxon>
        <taxon>Craniata</taxon>
        <taxon>Vertebrata</taxon>
        <taxon>Euteleostomi</taxon>
        <taxon>Actinopterygii</taxon>
        <taxon>Neopterygii</taxon>
        <taxon>Teleostei</taxon>
        <taxon>Neoteleostei</taxon>
        <taxon>Acanthomorphata</taxon>
        <taxon>Gobiaria</taxon>
        <taxon>Gobiiformes</taxon>
        <taxon>Gobioidei</taxon>
        <taxon>Gobiidae</taxon>
        <taxon>Gobiinae</taxon>
        <taxon>Knipowitschia</taxon>
    </lineage>
</organism>
<proteinExistence type="predicted"/>
<dbReference type="Proteomes" id="UP001497482">
    <property type="component" value="Chromosome 21"/>
</dbReference>
<sequence length="188" mass="20748">MSGPSCYFCESFLAESPGSAKRVLDLPSVRFVPGRGGGRLPSLSFMWPQSVMTTATFPPCVYDRSPASPRVLGVAGFRRSFRLSRRDKKTNKTMYECKKSELYDTADVPTYEEVTWYCRPPGARHRLVNFYNGTRTTPICSREVSVTAVTSLTPSRVRDPVQVHETSPKVPAQTRASVAGSDSDLSGP</sequence>
<gene>
    <name evidence="2" type="ORF">KC01_LOCUS26030</name>
</gene>
<evidence type="ECO:0000313" key="2">
    <source>
        <dbReference type="EMBL" id="CAL1597528.1"/>
    </source>
</evidence>
<name>A0AAV2LA96_KNICA</name>
<evidence type="ECO:0000256" key="1">
    <source>
        <dbReference type="SAM" id="MobiDB-lite"/>
    </source>
</evidence>